<dbReference type="Gene3D" id="3.40.50.720">
    <property type="entry name" value="NAD(P)-binding Rossmann-like Domain"/>
    <property type="match status" value="2"/>
</dbReference>
<dbReference type="GO" id="GO:0005739">
    <property type="term" value="C:mitochondrion"/>
    <property type="evidence" value="ECO:0007669"/>
    <property type="project" value="TreeGrafter"/>
</dbReference>
<comment type="cofactor">
    <cofactor evidence="7">
        <name>Mg(2+)</name>
        <dbReference type="ChEBI" id="CHEBI:18420"/>
    </cofactor>
    <cofactor evidence="7">
        <name>Mn(2+)</name>
        <dbReference type="ChEBI" id="CHEBI:29035"/>
    </cofactor>
    <text evidence="7">Divalent metal cations. Prefers magnesium or manganese.</text>
</comment>
<feature type="domain" description="Malic enzyme N-terminal" evidence="10">
    <location>
        <begin position="124"/>
        <end position="314"/>
    </location>
</feature>
<feature type="active site" description="Proton donor" evidence="5">
    <location>
        <position position="147"/>
    </location>
</feature>
<evidence type="ECO:0000259" key="9">
    <source>
        <dbReference type="SMART" id="SM00919"/>
    </source>
</evidence>
<dbReference type="EMBL" id="LT554489">
    <property type="protein sequence ID" value="SAM06057.1"/>
    <property type="molecule type" value="Genomic_DNA"/>
</dbReference>
<evidence type="ECO:0000313" key="12">
    <source>
        <dbReference type="Proteomes" id="UP000078561"/>
    </source>
</evidence>
<dbReference type="Proteomes" id="UP000078561">
    <property type="component" value="Unassembled WGS sequence"/>
</dbReference>
<feature type="binding site" evidence="6">
    <location>
        <position position="484"/>
    </location>
    <ligand>
        <name>(S)-malate</name>
        <dbReference type="ChEBI" id="CHEBI:15589"/>
    </ligand>
</feature>
<evidence type="ECO:0000256" key="1">
    <source>
        <dbReference type="ARBA" id="ARBA00001936"/>
    </source>
</evidence>
<dbReference type="GO" id="GO:0006108">
    <property type="term" value="P:malate metabolic process"/>
    <property type="evidence" value="ECO:0007669"/>
    <property type="project" value="TreeGrafter"/>
</dbReference>
<accession>A0A168R3X1</accession>
<evidence type="ECO:0000256" key="3">
    <source>
        <dbReference type="ARBA" id="ARBA00022723"/>
    </source>
</evidence>
<keyword evidence="12" id="KW-1185">Reference proteome</keyword>
<dbReference type="Gene3D" id="3.40.50.10380">
    <property type="entry name" value="Malic enzyme, N-terminal domain"/>
    <property type="match status" value="1"/>
</dbReference>
<dbReference type="GO" id="GO:0051287">
    <property type="term" value="F:NAD binding"/>
    <property type="evidence" value="ECO:0007669"/>
    <property type="project" value="InterPro"/>
</dbReference>
<feature type="binding site" evidence="7">
    <location>
        <position position="299"/>
    </location>
    <ligand>
        <name>a divalent metal cation</name>
        <dbReference type="ChEBI" id="CHEBI:60240"/>
    </ligand>
</feature>
<dbReference type="InterPro" id="IPR012301">
    <property type="entry name" value="Malic_N_dom"/>
</dbReference>
<keyword evidence="3 7" id="KW-0479">Metal-binding</keyword>
<dbReference type="SUPFAM" id="SSF51735">
    <property type="entry name" value="NAD(P)-binding Rossmann-fold domains"/>
    <property type="match status" value="1"/>
</dbReference>
<evidence type="ECO:0000256" key="4">
    <source>
        <dbReference type="ARBA" id="ARBA00023002"/>
    </source>
</evidence>
<dbReference type="InParanoid" id="A0A168R3X1"/>
<name>A0A168R3X1_ABSGL</name>
<comment type="cofactor">
    <cofactor evidence="1">
        <name>Mn(2+)</name>
        <dbReference type="ChEBI" id="CHEBI:29035"/>
    </cofactor>
</comment>
<proteinExistence type="inferred from homology"/>
<dbReference type="InterPro" id="IPR001891">
    <property type="entry name" value="Malic_OxRdtase"/>
</dbReference>
<gene>
    <name evidence="11" type="primary">ABSGL_11933.1 scaffold 12357</name>
</gene>
<dbReference type="SUPFAM" id="SSF53223">
    <property type="entry name" value="Aminoacid dehydrogenase-like, N-terminal domain"/>
    <property type="match status" value="1"/>
</dbReference>
<evidence type="ECO:0000256" key="7">
    <source>
        <dbReference type="PIRSR" id="PIRSR000106-3"/>
    </source>
</evidence>
<reference evidence="11" key="1">
    <citation type="submission" date="2016-04" db="EMBL/GenBank/DDBJ databases">
        <authorList>
            <person name="Evans L.H."/>
            <person name="Alamgir A."/>
            <person name="Owens N."/>
            <person name="Weber N.D."/>
            <person name="Virtaneva K."/>
            <person name="Barbian K."/>
            <person name="Babar A."/>
            <person name="Rosenke K."/>
        </authorList>
    </citation>
    <scope>NUCLEOTIDE SEQUENCE [LARGE SCALE GENOMIC DNA]</scope>
    <source>
        <strain evidence="11">CBS 101.48</strain>
    </source>
</reference>
<dbReference type="GO" id="GO:0046872">
    <property type="term" value="F:metal ion binding"/>
    <property type="evidence" value="ECO:0007669"/>
    <property type="project" value="UniProtKB-KW"/>
</dbReference>
<dbReference type="PROSITE" id="PS00331">
    <property type="entry name" value="MALIC_ENZYMES"/>
    <property type="match status" value="1"/>
</dbReference>
<protein>
    <recommendedName>
        <fullName evidence="8">Malic enzyme</fullName>
    </recommendedName>
</protein>
<dbReference type="InterPro" id="IPR015884">
    <property type="entry name" value="Malic_enzyme_CS"/>
</dbReference>
<evidence type="ECO:0000256" key="5">
    <source>
        <dbReference type="PIRSR" id="PIRSR000106-1"/>
    </source>
</evidence>
<feature type="binding site" evidence="6">
    <location>
        <position position="439"/>
    </location>
    <ligand>
        <name>(S)-malate</name>
        <dbReference type="ChEBI" id="CHEBI:15589"/>
    </ligand>
</feature>
<comment type="similarity">
    <text evidence="2 8">Belongs to the malic enzymes family.</text>
</comment>
<evidence type="ECO:0000256" key="2">
    <source>
        <dbReference type="ARBA" id="ARBA00008785"/>
    </source>
</evidence>
<feature type="binding site" evidence="7">
    <location>
        <position position="323"/>
    </location>
    <ligand>
        <name>a divalent metal cation</name>
        <dbReference type="ChEBI" id="CHEBI:60240"/>
    </ligand>
</feature>
<dbReference type="Pfam" id="PF03949">
    <property type="entry name" value="Malic_M"/>
    <property type="match status" value="2"/>
</dbReference>
<organism evidence="11">
    <name type="scientific">Absidia glauca</name>
    <name type="common">Pin mould</name>
    <dbReference type="NCBI Taxonomy" id="4829"/>
    <lineage>
        <taxon>Eukaryota</taxon>
        <taxon>Fungi</taxon>
        <taxon>Fungi incertae sedis</taxon>
        <taxon>Mucoromycota</taxon>
        <taxon>Mucoromycotina</taxon>
        <taxon>Mucoromycetes</taxon>
        <taxon>Mucorales</taxon>
        <taxon>Cunninghamellaceae</taxon>
        <taxon>Absidia</taxon>
    </lineage>
</organism>
<evidence type="ECO:0000256" key="6">
    <source>
        <dbReference type="PIRSR" id="PIRSR000106-2"/>
    </source>
</evidence>
<dbReference type="PRINTS" id="PR00072">
    <property type="entry name" value="MALOXRDTASE"/>
</dbReference>
<feature type="domain" description="Malic enzyme NAD-binding" evidence="9">
    <location>
        <begin position="324"/>
        <end position="553"/>
    </location>
</feature>
<sequence length="595" mass="65736">MFLNKVPSYSSTALRYGGAHRRRWYAQASTLLQETPQGATTCAGKAVKHFEGDLARSSYYNQGKSIELNMSSTKLSAQTRQEWGLQGMTPAAVETLETQKTRALSLLRSKTTPLEKYIFLGQMRNSNTRLFYKLVNDQFEEIAPIIYTPTVGEACVEYSNIYPFLAPPGAPDGLYITINDLPNLKDIIRNYCKKAGREIPEITVVSDGSRILGLGDLGVNGIGIPIGKLQLYVGAAGIDPRKTLPIILDFGTNNAKYLEDPLYLGLKQKRPDDAKFYDSMDQVMKALYEVFPDILVQFEDFQSDRAFGLLEKYQHNKLCFNDDIQGTGSVILAGFINAMRLAEEKADIKPQDHRIVFFGAGSSAIGVGKQIQTYFMRRFGLSEHEAKKIFYYVDSKGLVTNDRGDKLIGLSGQGKAFTNTTLQKMGDLNKSPIIFPLSNPMTNAECTFDQAMYNTDERVIFASGTAFPPYVSASGKVVTAGQGNNMYIFPGLGLGTLVAKSRLVSDGMIFAAAEGLASTLSLEDLEQGAIYPSLTRIREVSIKVAMAVCRQALEEDLVTNPALLELAKQGRSSLDQSLLKYIENSMWDADRDDNF</sequence>
<dbReference type="InterPro" id="IPR046346">
    <property type="entry name" value="Aminoacid_DH-like_N_sf"/>
</dbReference>
<dbReference type="GO" id="GO:0004471">
    <property type="term" value="F:malate dehydrogenase (decarboxylating) (NAD+) activity"/>
    <property type="evidence" value="ECO:0007669"/>
    <property type="project" value="TreeGrafter"/>
</dbReference>
<evidence type="ECO:0000313" key="11">
    <source>
        <dbReference type="EMBL" id="SAM06057.1"/>
    </source>
</evidence>
<dbReference type="InterPro" id="IPR037062">
    <property type="entry name" value="Malic_N_dom_sf"/>
</dbReference>
<dbReference type="SMART" id="SM00919">
    <property type="entry name" value="Malic_M"/>
    <property type="match status" value="1"/>
</dbReference>
<evidence type="ECO:0000259" key="10">
    <source>
        <dbReference type="SMART" id="SM01274"/>
    </source>
</evidence>
<dbReference type="Pfam" id="PF00390">
    <property type="entry name" value="malic"/>
    <property type="match status" value="1"/>
</dbReference>
<dbReference type="NCBIfam" id="NF010052">
    <property type="entry name" value="PRK13529.1"/>
    <property type="match status" value="1"/>
</dbReference>
<dbReference type="PIRSF" id="PIRSF000106">
    <property type="entry name" value="ME"/>
    <property type="match status" value="1"/>
</dbReference>
<feature type="active site" description="Proton acceptor" evidence="5">
    <location>
        <position position="228"/>
    </location>
</feature>
<dbReference type="SMART" id="SM01274">
    <property type="entry name" value="malic"/>
    <property type="match status" value="1"/>
</dbReference>
<dbReference type="OrthoDB" id="5365701at2759"/>
<dbReference type="STRING" id="4829.A0A168R3X1"/>
<dbReference type="PANTHER" id="PTHR23406:SF32">
    <property type="entry name" value="NADP-DEPENDENT MALIC ENZYME"/>
    <property type="match status" value="1"/>
</dbReference>
<dbReference type="InterPro" id="IPR012302">
    <property type="entry name" value="Malic_NAD-bd"/>
</dbReference>
<dbReference type="AlphaFoldDB" id="A0A168R3X1"/>
<feature type="binding site" evidence="6">
    <location>
        <position position="210"/>
    </location>
    <ligand>
        <name>(S)-malate</name>
        <dbReference type="ChEBI" id="CHEBI:15589"/>
    </ligand>
</feature>
<evidence type="ECO:0000256" key="8">
    <source>
        <dbReference type="RuleBase" id="RU003426"/>
    </source>
</evidence>
<dbReference type="PANTHER" id="PTHR23406">
    <property type="entry name" value="MALIC ENZYME-RELATED"/>
    <property type="match status" value="1"/>
</dbReference>
<keyword evidence="4 8" id="KW-0560">Oxidoreductase</keyword>
<feature type="binding site" evidence="7">
    <location>
        <position position="300"/>
    </location>
    <ligand>
        <name>a divalent metal cation</name>
        <dbReference type="ChEBI" id="CHEBI:60240"/>
    </ligand>
</feature>
<dbReference type="InterPro" id="IPR036291">
    <property type="entry name" value="NAD(P)-bd_dom_sf"/>
</dbReference>